<accession>E6SJ04</accession>
<dbReference type="Gene3D" id="3.40.50.620">
    <property type="entry name" value="HUPs"/>
    <property type="match status" value="2"/>
</dbReference>
<feature type="domain" description="Aminoacyl-tRNA synthetase class Ia" evidence="11">
    <location>
        <begin position="27"/>
        <end position="635"/>
    </location>
</feature>
<keyword evidence="15" id="KW-1185">Reference proteome</keyword>
<comment type="function">
    <text evidence="8 10">Catalyzes the attachment of isoleucine to tRNA(Ile). As IleRS can inadvertently accommodate and process structurally similar amino acids such as valine, to avoid such errors it has two additional distinct tRNA(Ile)-dependent editing activities. One activity is designated as 'pretransfer' editing and involves the hydrolysis of activated Val-AMP. The other activity is designated 'posttransfer' editing and involves deacylation of mischarged Val-tRNA(Ile).</text>
</comment>
<keyword evidence="2 10" id="KW-0963">Cytoplasm</keyword>
<evidence type="ECO:0000259" key="13">
    <source>
        <dbReference type="Pfam" id="PF08264"/>
    </source>
</evidence>
<reference evidence="15" key="2">
    <citation type="journal article" date="2010" name="Stand. Genomic Sci.">
        <title>Complete genome sequence of Thermaerobacter marianensis type strain (7p75aT).</title>
        <authorList>
            <person name="Han C."/>
            <person name="Gu W."/>
            <person name="Zhang X."/>
            <person name="Lapidus A."/>
            <person name="Nolan M."/>
            <person name="Copeland A."/>
            <person name="Lucas S."/>
            <person name="Glavina Del Rio T."/>
            <person name="Tice H."/>
            <person name="Cheng J."/>
            <person name="Tapia R."/>
            <person name="Goodwin L."/>
            <person name="Pitluck S."/>
            <person name="Pagani I."/>
            <person name="Ivanova N."/>
            <person name="Mavromatis K."/>
            <person name="Mikhailova N."/>
            <person name="Pati A."/>
            <person name="Chen A."/>
            <person name="Palaniappan K."/>
            <person name="Land M."/>
            <person name="Hauser L."/>
            <person name="Chang Y."/>
            <person name="Jeffries C."/>
            <person name="Schneider S."/>
            <person name="Rohde M."/>
            <person name="Goker M."/>
            <person name="Pukall R."/>
            <person name="Woyke T."/>
            <person name="Bristow J."/>
            <person name="Eisen J."/>
            <person name="Markowitz V."/>
            <person name="Hugenholtz P."/>
            <person name="Kyrpides N."/>
            <person name="Klenk H."/>
            <person name="Detter J."/>
        </authorList>
    </citation>
    <scope>NUCLEOTIDE SEQUENCE [LARGE SCALE GENOMIC DNA]</scope>
    <source>
        <strain evidence="15">ATCC 700841 / DSM 12885 / JCM 10246 / 7p75a</strain>
    </source>
</reference>
<dbReference type="GO" id="GO:0005829">
    <property type="term" value="C:cytosol"/>
    <property type="evidence" value="ECO:0007669"/>
    <property type="project" value="TreeGrafter"/>
</dbReference>
<evidence type="ECO:0000256" key="4">
    <source>
        <dbReference type="ARBA" id="ARBA00022741"/>
    </source>
</evidence>
<evidence type="ECO:0000256" key="7">
    <source>
        <dbReference type="ARBA" id="ARBA00023146"/>
    </source>
</evidence>
<dbReference type="EMBL" id="CP002344">
    <property type="protein sequence ID" value="ADU50999.1"/>
    <property type="molecule type" value="Genomic_DNA"/>
</dbReference>
<dbReference type="GO" id="GO:0005524">
    <property type="term" value="F:ATP binding"/>
    <property type="evidence" value="ECO:0007669"/>
    <property type="project" value="UniProtKB-UniRule"/>
</dbReference>
<evidence type="ECO:0000259" key="11">
    <source>
        <dbReference type="Pfam" id="PF00133"/>
    </source>
</evidence>
<dbReference type="HOGENOM" id="CLU_001493_7_0_9"/>
<dbReference type="STRING" id="644966.Tmar_0885"/>
<feature type="binding site" evidence="10">
    <location>
        <position position="555"/>
    </location>
    <ligand>
        <name>L-isoleucyl-5'-AMP</name>
        <dbReference type="ChEBI" id="CHEBI:178002"/>
    </ligand>
</feature>
<feature type="binding site" evidence="10">
    <location>
        <position position="599"/>
    </location>
    <ligand>
        <name>ATP</name>
        <dbReference type="ChEBI" id="CHEBI:30616"/>
    </ligand>
</feature>
<protein>
    <recommendedName>
        <fullName evidence="10">Isoleucine--tRNA ligase</fullName>
        <ecNumber evidence="10">6.1.1.5</ecNumber>
    </recommendedName>
    <alternativeName>
        <fullName evidence="10">Isoleucyl-tRNA synthetase</fullName>
        <shortName evidence="10">IleRS</shortName>
    </alternativeName>
</protein>
<comment type="catalytic activity">
    <reaction evidence="9 10">
        <text>tRNA(Ile) + L-isoleucine + ATP = L-isoleucyl-tRNA(Ile) + AMP + diphosphate</text>
        <dbReference type="Rhea" id="RHEA:11060"/>
        <dbReference type="Rhea" id="RHEA-COMP:9666"/>
        <dbReference type="Rhea" id="RHEA-COMP:9695"/>
        <dbReference type="ChEBI" id="CHEBI:30616"/>
        <dbReference type="ChEBI" id="CHEBI:33019"/>
        <dbReference type="ChEBI" id="CHEBI:58045"/>
        <dbReference type="ChEBI" id="CHEBI:78442"/>
        <dbReference type="ChEBI" id="CHEBI:78528"/>
        <dbReference type="ChEBI" id="CHEBI:456215"/>
        <dbReference type="EC" id="6.1.1.5"/>
    </reaction>
</comment>
<dbReference type="AlphaFoldDB" id="E6SJ04"/>
<dbReference type="GO" id="GO:0008270">
    <property type="term" value="F:zinc ion binding"/>
    <property type="evidence" value="ECO:0007669"/>
    <property type="project" value="UniProtKB-UniRule"/>
</dbReference>
<evidence type="ECO:0000256" key="9">
    <source>
        <dbReference type="ARBA" id="ARBA00048359"/>
    </source>
</evidence>
<dbReference type="Pfam" id="PF08264">
    <property type="entry name" value="Anticodon_1"/>
    <property type="match status" value="1"/>
</dbReference>
<dbReference type="SUPFAM" id="SSF50677">
    <property type="entry name" value="ValRS/IleRS/LeuRS editing domain"/>
    <property type="match status" value="1"/>
</dbReference>
<feature type="binding site" evidence="10">
    <location>
        <position position="927"/>
    </location>
    <ligand>
        <name>Zn(2+)</name>
        <dbReference type="ChEBI" id="CHEBI:29105"/>
    </ligand>
</feature>
<dbReference type="GO" id="GO:0000049">
    <property type="term" value="F:tRNA binding"/>
    <property type="evidence" value="ECO:0007669"/>
    <property type="project" value="InterPro"/>
</dbReference>
<dbReference type="GO" id="GO:0002161">
    <property type="term" value="F:aminoacyl-tRNA deacylase activity"/>
    <property type="evidence" value="ECO:0007669"/>
    <property type="project" value="InterPro"/>
</dbReference>
<feature type="binding site" evidence="10">
    <location>
        <position position="904"/>
    </location>
    <ligand>
        <name>Zn(2+)</name>
        <dbReference type="ChEBI" id="CHEBI:29105"/>
    </ligand>
</feature>
<feature type="domain" description="Methionyl/Valyl/Leucyl/Isoleucyl-tRNA synthetase anticodon-binding" evidence="13">
    <location>
        <begin position="679"/>
        <end position="835"/>
    </location>
</feature>
<dbReference type="PANTHER" id="PTHR42765">
    <property type="entry name" value="SOLEUCYL-TRNA SYNTHETASE"/>
    <property type="match status" value="1"/>
</dbReference>
<comment type="subcellular location">
    <subcellularLocation>
        <location evidence="10">Cytoplasm</location>
    </subcellularLocation>
</comment>
<dbReference type="InterPro" id="IPR013155">
    <property type="entry name" value="M/V/L/I-tRNA-synth_anticd-bd"/>
</dbReference>
<dbReference type="Gene3D" id="1.10.730.20">
    <property type="match status" value="1"/>
</dbReference>
<proteinExistence type="inferred from homology"/>
<sequence length="946" mass="106621">MDYRATLNLPQTDFPMRANLPQREPEIQRRWDEMGLYRRLREARRGRPRFVLHDGPPYANGDIHVGTALNKVLKDVVVRYASMAGYDAPYVPGWDTHGLPIERRALEVLGVDRRAISPVELRNHCRAYALDQMNRQRQQFRRLGVLGDWERPYLTLEPEYEAKQVEVFGEMARRGYIYRSLYSVYWCPVDETALAEAEIEYREKTSPSIYVAFDVVDGRGRLRAGARLVIWTTTPWTIPANLAIAVHPEARYVAVETDRGLLVVAEPLVERVLQAARLDERGRSGPWTGAELEGVTYRHPLFDRTSPVVLAEHVSMEEGTGLVHTAPGHGQEDFEVGRRYGLPVLSPVDDRGRFTEEAGPFAGLFYADANPHIIRALEEAGALLADGTIRHQYAHCWRCRQPVIFRATTQWFASVEGFRQKALETIDRVRWIPEWGRDRIRNMVADRGDWCISRQRAWGVPIPVFYCEACQEPVITEESIRAVAALFRREGSNAWFLREAAEILPAGFTCPHCGSRQGFRNETDIMDVWFDSGSSHAAVLETRPELAWPADLYLEGSDQHRGWFQSSLLTAVATRGQAPYRAVLTHGFVVDGEGRKMSKSLGNVVDPNDVIRRYGADVLRLWAVSSDYRGDVRISEDILKQMAEIYRKIRNTLRFLLGNLGDFDPARDAVAYDQLPELDRWALARLAQVTERVRRAYDEYQYHVLYHTIHNFCVTDLSAFYLDVLKDRLYASLPADPGRRAAQTVLYQLARTLTLLLAPVLCHTAEEVWGHLPRVDGDPESVHLALMPEPQAAWRDAELLRRYEVLLEVREAVYRALEQARRDKVVEVPAEARVVIAGAAGDQGQVLERYAAQLPELFLVAEVVVEPGRGGSADGARPSPGGAAGEARASGLAVRVERSSLARCARCWRHVPGVGDDPDYADLCPRCAEVVRQLQAAPGAGRPAGA</sequence>
<keyword evidence="5 10" id="KW-0067">ATP-binding</keyword>
<dbReference type="CDD" id="cd07960">
    <property type="entry name" value="Anticodon_Ia_Ile_BEm"/>
    <property type="match status" value="1"/>
</dbReference>
<dbReference type="InterPro" id="IPR010663">
    <property type="entry name" value="Znf_FPG/IleRS"/>
</dbReference>
<comment type="similarity">
    <text evidence="1 10">Belongs to the class-I aminoacyl-tRNA synthetase family. IleS type 1 subfamily.</text>
</comment>
<dbReference type="InterPro" id="IPR014729">
    <property type="entry name" value="Rossmann-like_a/b/a_fold"/>
</dbReference>
<dbReference type="InterPro" id="IPR002300">
    <property type="entry name" value="aa-tRNA-synth_Ia"/>
</dbReference>
<keyword evidence="4 10" id="KW-0547">Nucleotide-binding</keyword>
<keyword evidence="10" id="KW-0479">Metal-binding</keyword>
<evidence type="ECO:0000256" key="8">
    <source>
        <dbReference type="ARBA" id="ARBA00025217"/>
    </source>
</evidence>
<dbReference type="InterPro" id="IPR001412">
    <property type="entry name" value="aa-tRNA-synth_I_CS"/>
</dbReference>
<dbReference type="InterPro" id="IPR050081">
    <property type="entry name" value="Ile-tRNA_ligase"/>
</dbReference>
<evidence type="ECO:0000259" key="12">
    <source>
        <dbReference type="Pfam" id="PF06827"/>
    </source>
</evidence>
<evidence type="ECO:0000256" key="3">
    <source>
        <dbReference type="ARBA" id="ARBA00022598"/>
    </source>
</evidence>
<gene>
    <name evidence="10" type="primary">ileS</name>
    <name evidence="14" type="ordered locus">Tmar_0885</name>
</gene>
<dbReference type="CDD" id="cd00818">
    <property type="entry name" value="IleRS_core"/>
    <property type="match status" value="1"/>
</dbReference>
<dbReference type="PANTHER" id="PTHR42765:SF1">
    <property type="entry name" value="ISOLEUCINE--TRNA LIGASE, MITOCHONDRIAL"/>
    <property type="match status" value="1"/>
</dbReference>
<feature type="binding site" evidence="10">
    <location>
        <position position="924"/>
    </location>
    <ligand>
        <name>Zn(2+)</name>
        <dbReference type="ChEBI" id="CHEBI:29105"/>
    </ligand>
</feature>
<dbReference type="SUPFAM" id="SSF52374">
    <property type="entry name" value="Nucleotidylyl transferase"/>
    <property type="match status" value="1"/>
</dbReference>
<dbReference type="InterPro" id="IPR033708">
    <property type="entry name" value="Anticodon_Ile_BEm"/>
</dbReference>
<comment type="subunit">
    <text evidence="10">Monomer.</text>
</comment>
<dbReference type="eggNOG" id="COG0060">
    <property type="taxonomic scope" value="Bacteria"/>
</dbReference>
<evidence type="ECO:0000313" key="15">
    <source>
        <dbReference type="Proteomes" id="UP000008915"/>
    </source>
</evidence>
<feature type="domain" description="Zinc finger FPG/IleRS-type" evidence="12">
    <location>
        <begin position="904"/>
        <end position="930"/>
    </location>
</feature>
<keyword evidence="7 10" id="KW-0030">Aminoacyl-tRNA synthetase</keyword>
<dbReference type="Proteomes" id="UP000008915">
    <property type="component" value="Chromosome"/>
</dbReference>
<keyword evidence="3 10" id="KW-0436">Ligase</keyword>
<dbReference type="EC" id="6.1.1.5" evidence="10"/>
<evidence type="ECO:0000256" key="1">
    <source>
        <dbReference type="ARBA" id="ARBA00006887"/>
    </source>
</evidence>
<comment type="cofactor">
    <cofactor evidence="10">
        <name>Zn(2+)</name>
        <dbReference type="ChEBI" id="CHEBI:29105"/>
    </cofactor>
    <text evidence="10">Binds 1 zinc ion per subunit.</text>
</comment>
<dbReference type="InterPro" id="IPR009008">
    <property type="entry name" value="Val/Leu/Ile-tRNA-synth_edit"/>
</dbReference>
<dbReference type="InterPro" id="IPR002301">
    <property type="entry name" value="Ile-tRNA-ligase"/>
</dbReference>
<evidence type="ECO:0000313" key="14">
    <source>
        <dbReference type="EMBL" id="ADU50999.1"/>
    </source>
</evidence>
<comment type="domain">
    <text evidence="10">IleRS has two distinct active sites: one for aminoacylation and one for editing. The misactivated valine is translocated from the active site to the editing site, which sterically excludes the correctly activated isoleucine. The single editing site contains two valyl binding pockets, one specific for each substrate (Val-AMP or Val-tRNA(Ile)).</text>
</comment>
<dbReference type="InterPro" id="IPR023585">
    <property type="entry name" value="Ile-tRNA-ligase_type1"/>
</dbReference>
<dbReference type="Pfam" id="PF06827">
    <property type="entry name" value="zf-FPG_IleRS"/>
    <property type="match status" value="1"/>
</dbReference>
<feature type="short sequence motif" description="'HIGH' region" evidence="10">
    <location>
        <begin position="57"/>
        <end position="67"/>
    </location>
</feature>
<feature type="short sequence motif" description="'KMSKS' region" evidence="10">
    <location>
        <begin position="596"/>
        <end position="600"/>
    </location>
</feature>
<evidence type="ECO:0000256" key="5">
    <source>
        <dbReference type="ARBA" id="ARBA00022840"/>
    </source>
</evidence>
<dbReference type="PROSITE" id="PS00178">
    <property type="entry name" value="AA_TRNA_LIGASE_I"/>
    <property type="match status" value="1"/>
</dbReference>
<feature type="binding site" evidence="10">
    <location>
        <position position="907"/>
    </location>
    <ligand>
        <name>Zn(2+)</name>
        <dbReference type="ChEBI" id="CHEBI:29105"/>
    </ligand>
</feature>
<dbReference type="HAMAP" id="MF_02002">
    <property type="entry name" value="Ile_tRNA_synth_type1"/>
    <property type="match status" value="1"/>
</dbReference>
<dbReference type="SUPFAM" id="SSF47323">
    <property type="entry name" value="Anticodon-binding domain of a subclass of class I aminoacyl-tRNA synthetases"/>
    <property type="match status" value="1"/>
</dbReference>
<evidence type="ECO:0000256" key="2">
    <source>
        <dbReference type="ARBA" id="ARBA00022490"/>
    </source>
</evidence>
<dbReference type="GO" id="GO:0004822">
    <property type="term" value="F:isoleucine-tRNA ligase activity"/>
    <property type="evidence" value="ECO:0007669"/>
    <property type="project" value="UniProtKB-UniRule"/>
</dbReference>
<evidence type="ECO:0000256" key="6">
    <source>
        <dbReference type="ARBA" id="ARBA00022917"/>
    </source>
</evidence>
<dbReference type="Gene3D" id="3.90.740.10">
    <property type="entry name" value="Valyl/Leucyl/Isoleucyl-tRNA synthetase, editing domain"/>
    <property type="match status" value="1"/>
</dbReference>
<dbReference type="FunFam" id="3.40.50.620:FF:000152">
    <property type="entry name" value="Isoleucine--tRNA ligase"/>
    <property type="match status" value="1"/>
</dbReference>
<dbReference type="InterPro" id="IPR009080">
    <property type="entry name" value="tRNAsynth_Ia_anticodon-bd"/>
</dbReference>
<dbReference type="Gene3D" id="1.10.10.830">
    <property type="entry name" value="Ile-tRNA synthetase CP2 domain-like"/>
    <property type="match status" value="1"/>
</dbReference>
<dbReference type="PRINTS" id="PR00984">
    <property type="entry name" value="TRNASYNTHILE"/>
</dbReference>
<dbReference type="GO" id="GO:0006428">
    <property type="term" value="P:isoleucyl-tRNA aminoacylation"/>
    <property type="evidence" value="ECO:0007669"/>
    <property type="project" value="UniProtKB-UniRule"/>
</dbReference>
<dbReference type="Pfam" id="PF00133">
    <property type="entry name" value="tRNA-synt_1"/>
    <property type="match status" value="1"/>
</dbReference>
<evidence type="ECO:0000256" key="10">
    <source>
        <dbReference type="HAMAP-Rule" id="MF_02002"/>
    </source>
</evidence>
<keyword evidence="10" id="KW-0862">Zinc</keyword>
<name>E6SJ04_THEM7</name>
<organism evidence="14 15">
    <name type="scientific">Thermaerobacter marianensis (strain ATCC 700841 / DSM 12885 / JCM 10246 / 7p75a)</name>
    <dbReference type="NCBI Taxonomy" id="644966"/>
    <lineage>
        <taxon>Bacteria</taxon>
        <taxon>Bacillati</taxon>
        <taxon>Bacillota</taxon>
        <taxon>Clostridia</taxon>
        <taxon>Eubacteriales</taxon>
        <taxon>Clostridiales Family XVII. Incertae Sedis</taxon>
        <taxon>Thermaerobacter</taxon>
    </lineage>
</organism>
<dbReference type="NCBIfam" id="TIGR00392">
    <property type="entry name" value="ileS"/>
    <property type="match status" value="1"/>
</dbReference>
<dbReference type="OrthoDB" id="9810365at2"/>
<reference evidence="14 15" key="1">
    <citation type="journal article" date="2010" name="Stand. Genomic Sci.">
        <title>Complete genome sequence of Thermaerobacter marianensis type strain (7p75a).</title>
        <authorList>
            <person name="Han C."/>
            <person name="Gu W."/>
            <person name="Zhang X."/>
            <person name="Lapidus A."/>
            <person name="Nolan M."/>
            <person name="Copeland A."/>
            <person name="Lucas S."/>
            <person name="Del Rio T.G."/>
            <person name="Tice H."/>
            <person name="Cheng J.F."/>
            <person name="Tapia R."/>
            <person name="Goodwin L."/>
            <person name="Pitluck S."/>
            <person name="Pagani I."/>
            <person name="Ivanova N."/>
            <person name="Mavromatis K."/>
            <person name="Mikhailova N."/>
            <person name="Pati A."/>
            <person name="Chen A."/>
            <person name="Palaniappan K."/>
            <person name="Land M."/>
            <person name="Hauser L."/>
            <person name="Chang Y.J."/>
            <person name="Jeffries C.D."/>
            <person name="Schneider S."/>
            <person name="Rohde M."/>
            <person name="Goker M."/>
            <person name="Pukall R."/>
            <person name="Woyke T."/>
            <person name="Bristow J."/>
            <person name="Eisen J.A."/>
            <person name="Markowitz V."/>
            <person name="Hugenholtz P."/>
            <person name="Kyrpides N.C."/>
            <person name="Klenk H.P."/>
            <person name="Detter J.C."/>
        </authorList>
    </citation>
    <scope>NUCLEOTIDE SEQUENCE [LARGE SCALE GENOMIC DNA]</scope>
    <source>
        <strain evidence="15">ATCC 700841 / DSM 12885 / JCM 10246 / 7p75a</strain>
    </source>
</reference>
<keyword evidence="6 10" id="KW-0648">Protein biosynthesis</keyword>
<dbReference type="KEGG" id="tmr:Tmar_0885"/>
<dbReference type="RefSeq" id="WP_013495304.1">
    <property type="nucleotide sequence ID" value="NC_014831.1"/>
</dbReference>